<sequence>MNISTNKTQNNCRFCSEISQANGEDPIGSANNAEQYFIIEAAQPWPDNIWINPNSIPQDVLDPLQCIWGNGGSIRPLAIAPDREYSHPSYTRVFYYRRPAKFFAQFEKHEFIVPDALLGSLALALLKNPEELPNLNQYRQPTNHIREILVCNHGNVDAACSRFGYPLYQKLRSEYASANNNNLRFWRCSHFGGHEFAPTLVDLPQGQYWGHLKPEILDLLVRRNGSVKELYPYYRGWGGLSFFEQIAEREIWMLEGWKWLEYHKAGQVLASDEINQEWADIRIDYTTVDGNISGAYQARVEVKGSVMTAWKSGANPTLEEVKQYQVSSLVKLA</sequence>
<organism evidence="1 2">
    <name type="scientific">Trichormus variabilis NIES-23</name>
    <dbReference type="NCBI Taxonomy" id="1973479"/>
    <lineage>
        <taxon>Bacteria</taxon>
        <taxon>Bacillati</taxon>
        <taxon>Cyanobacteriota</taxon>
        <taxon>Cyanophyceae</taxon>
        <taxon>Nostocales</taxon>
        <taxon>Nostocaceae</taxon>
        <taxon>Trichormus</taxon>
    </lineage>
</organism>
<evidence type="ECO:0000313" key="2">
    <source>
        <dbReference type="Proteomes" id="UP000217507"/>
    </source>
</evidence>
<dbReference type="PANTHER" id="PTHR31902:SF22">
    <property type="entry name" value="SLL1203 PROTEIN"/>
    <property type="match status" value="1"/>
</dbReference>
<dbReference type="InterPro" id="IPR036249">
    <property type="entry name" value="Thioredoxin-like_sf"/>
</dbReference>
<proteinExistence type="predicted"/>
<dbReference type="PANTHER" id="PTHR31902">
    <property type="entry name" value="ACTIN PATCHES DISTAL PROTEIN 1"/>
    <property type="match status" value="1"/>
</dbReference>
<protein>
    <recommendedName>
        <fullName evidence="3">Sucraseferredoxin family protein</fullName>
    </recommendedName>
</protein>
<reference evidence="1 2" key="1">
    <citation type="submission" date="2017-06" db="EMBL/GenBank/DDBJ databases">
        <title>Genome sequencing of cyanobaciteial culture collection at National Institute for Environmental Studies (NIES).</title>
        <authorList>
            <person name="Hirose Y."/>
            <person name="Shimura Y."/>
            <person name="Fujisawa T."/>
            <person name="Nakamura Y."/>
            <person name="Kawachi M."/>
        </authorList>
    </citation>
    <scope>NUCLEOTIDE SEQUENCE [LARGE SCALE GENOMIC DNA]</scope>
    <source>
        <strain evidence="1 2">NIES-23</strain>
    </source>
</reference>
<evidence type="ECO:0008006" key="3">
    <source>
        <dbReference type="Google" id="ProtNLM"/>
    </source>
</evidence>
<gene>
    <name evidence="1" type="ORF">NIES23_10110</name>
</gene>
<dbReference type="AlphaFoldDB" id="A0A1Z4KH14"/>
<evidence type="ECO:0000313" key="1">
    <source>
        <dbReference type="EMBL" id="BAY68227.1"/>
    </source>
</evidence>
<accession>A0A1Z4KH14</accession>
<dbReference type="Pfam" id="PF06999">
    <property type="entry name" value="Suc_Fer-like"/>
    <property type="match status" value="1"/>
</dbReference>
<dbReference type="CDD" id="cd03062">
    <property type="entry name" value="TRX_Fd_Sucrase"/>
    <property type="match status" value="1"/>
</dbReference>
<dbReference type="SUPFAM" id="SSF52833">
    <property type="entry name" value="Thioredoxin-like"/>
    <property type="match status" value="1"/>
</dbReference>
<dbReference type="PIRSF" id="PIRSF035042">
    <property type="entry name" value="UCP035042_thirdx"/>
    <property type="match status" value="1"/>
</dbReference>
<dbReference type="InterPro" id="IPR009737">
    <property type="entry name" value="Aim32/Apd1-like"/>
</dbReference>
<dbReference type="Gene3D" id="3.40.30.10">
    <property type="entry name" value="Glutaredoxin"/>
    <property type="match status" value="1"/>
</dbReference>
<dbReference type="EMBL" id="AP018216">
    <property type="protein sequence ID" value="BAY68227.1"/>
    <property type="molecule type" value="Genomic_DNA"/>
</dbReference>
<name>A0A1Z4KH14_ANAVA</name>
<dbReference type="InterPro" id="IPR010350">
    <property type="entry name" value="Aim32/Apd1-like_bac"/>
</dbReference>
<dbReference type="Proteomes" id="UP000217507">
    <property type="component" value="Chromosome"/>
</dbReference>